<keyword evidence="1" id="KW-0812">Transmembrane</keyword>
<keyword evidence="1" id="KW-0472">Membrane</keyword>
<keyword evidence="2" id="KW-0732">Signal</keyword>
<evidence type="ECO:0008006" key="5">
    <source>
        <dbReference type="Google" id="ProtNLM"/>
    </source>
</evidence>
<gene>
    <name evidence="3" type="ordered locus">Dshi_1934</name>
</gene>
<name>A8LNZ3_DINSH</name>
<sequence length="223" mass="23435">MRITSILLGTATALALGTAAHASTLDIPFSIGSGNSNEQFTIDRNNDAGNDIEIGIKAKNRFVGDITPVGNVYNTQAGESDPGLAIWNIDWSVDLGAGKTIDDYDVYLTVDFNTAAGNSDVSTFLLDGTPFLEAGQQINQQSQNLGFGFWAVLPNYQPFDPFAPGEYEIGLTVFDQGATTGALARAQAFVNVAPIPLPPSLALGALGLGALAFAGRRARRKPA</sequence>
<feature type="chain" id="PRO_5002723465" description="PEP-CTERM protein-sorting domain-containing protein" evidence="2">
    <location>
        <begin position="23"/>
        <end position="223"/>
    </location>
</feature>
<evidence type="ECO:0000256" key="1">
    <source>
        <dbReference type="SAM" id="Phobius"/>
    </source>
</evidence>
<reference evidence="4" key="1">
    <citation type="journal article" date="2010" name="ISME J.">
        <title>The complete genome sequence of the algal symbiont Dinoroseobacter shibae: a hitchhiker's guide to life in the sea.</title>
        <authorList>
            <person name="Wagner-Dobler I."/>
            <person name="Ballhausen B."/>
            <person name="Berger M."/>
            <person name="Brinkhoff T."/>
            <person name="Buchholz I."/>
            <person name="Bunk B."/>
            <person name="Cypionka H."/>
            <person name="Daniel R."/>
            <person name="Drepper T."/>
            <person name="Gerdts G."/>
            <person name="Hahnke S."/>
            <person name="Han C."/>
            <person name="Jahn D."/>
            <person name="Kalhoefer D."/>
            <person name="Kiss H."/>
            <person name="Klenk H.P."/>
            <person name="Kyrpides N."/>
            <person name="Liebl W."/>
            <person name="Liesegang H."/>
            <person name="Meincke L."/>
            <person name="Pati A."/>
            <person name="Petersen J."/>
            <person name="Piekarski T."/>
            <person name="Pommerenke C."/>
            <person name="Pradella S."/>
            <person name="Pukall R."/>
            <person name="Rabus R."/>
            <person name="Stackebrandt E."/>
            <person name="Thole S."/>
            <person name="Thompson L."/>
            <person name="Tielen P."/>
            <person name="Tomasch J."/>
            <person name="von Jan M."/>
            <person name="Wanphrut N."/>
            <person name="Wichels A."/>
            <person name="Zech H."/>
            <person name="Simon M."/>
        </authorList>
    </citation>
    <scope>NUCLEOTIDE SEQUENCE [LARGE SCALE GENOMIC DNA]</scope>
    <source>
        <strain evidence="4">DSM 16493 / NCIMB 14021 / DFL 12</strain>
    </source>
</reference>
<dbReference type="AlphaFoldDB" id="A8LNZ3"/>
<protein>
    <recommendedName>
        <fullName evidence="5">PEP-CTERM protein-sorting domain-containing protein</fullName>
    </recommendedName>
</protein>
<keyword evidence="1" id="KW-1133">Transmembrane helix</keyword>
<organism evidence="3 4">
    <name type="scientific">Dinoroseobacter shibae (strain DSM 16493 / NCIMB 14021 / DFL 12)</name>
    <dbReference type="NCBI Taxonomy" id="398580"/>
    <lineage>
        <taxon>Bacteria</taxon>
        <taxon>Pseudomonadati</taxon>
        <taxon>Pseudomonadota</taxon>
        <taxon>Alphaproteobacteria</taxon>
        <taxon>Rhodobacterales</taxon>
        <taxon>Roseobacteraceae</taxon>
        <taxon>Dinoroseobacter</taxon>
    </lineage>
</organism>
<evidence type="ECO:0000256" key="2">
    <source>
        <dbReference type="SAM" id="SignalP"/>
    </source>
</evidence>
<dbReference type="STRING" id="398580.Dshi_1934"/>
<feature type="signal peptide" evidence="2">
    <location>
        <begin position="1"/>
        <end position="22"/>
    </location>
</feature>
<dbReference type="RefSeq" id="WP_012178604.1">
    <property type="nucleotide sequence ID" value="NC_009952.1"/>
</dbReference>
<dbReference type="EMBL" id="CP000830">
    <property type="protein sequence ID" value="ABV93675.1"/>
    <property type="molecule type" value="Genomic_DNA"/>
</dbReference>
<accession>A8LNZ3</accession>
<keyword evidence="4" id="KW-1185">Reference proteome</keyword>
<dbReference type="KEGG" id="dsh:Dshi_1934"/>
<feature type="transmembrane region" description="Helical" evidence="1">
    <location>
        <begin position="197"/>
        <end position="215"/>
    </location>
</feature>
<proteinExistence type="predicted"/>
<evidence type="ECO:0000313" key="3">
    <source>
        <dbReference type="EMBL" id="ABV93675.1"/>
    </source>
</evidence>
<dbReference type="OrthoDB" id="8227889at2"/>
<dbReference type="eggNOG" id="ENOG503342C">
    <property type="taxonomic scope" value="Bacteria"/>
</dbReference>
<dbReference type="Proteomes" id="UP000006833">
    <property type="component" value="Chromosome"/>
</dbReference>
<evidence type="ECO:0000313" key="4">
    <source>
        <dbReference type="Proteomes" id="UP000006833"/>
    </source>
</evidence>
<dbReference type="HOGENOM" id="CLU_1238598_0_0_5"/>